<dbReference type="AlphaFoldDB" id="A0A538T2N2"/>
<organism evidence="1 2">
    <name type="scientific">Eiseniibacteriota bacterium</name>
    <dbReference type="NCBI Taxonomy" id="2212470"/>
    <lineage>
        <taxon>Bacteria</taxon>
        <taxon>Candidatus Eiseniibacteriota</taxon>
    </lineage>
</organism>
<dbReference type="Proteomes" id="UP000317716">
    <property type="component" value="Unassembled WGS sequence"/>
</dbReference>
<proteinExistence type="predicted"/>
<reference evidence="1 2" key="1">
    <citation type="journal article" date="2019" name="Nat. Microbiol.">
        <title>Mediterranean grassland soil C-N compound turnover is dependent on rainfall and depth, and is mediated by genomically divergent microorganisms.</title>
        <authorList>
            <person name="Diamond S."/>
            <person name="Andeer P.F."/>
            <person name="Li Z."/>
            <person name="Crits-Christoph A."/>
            <person name="Burstein D."/>
            <person name="Anantharaman K."/>
            <person name="Lane K.R."/>
            <person name="Thomas B.C."/>
            <person name="Pan C."/>
            <person name="Northen T.R."/>
            <person name="Banfield J.F."/>
        </authorList>
    </citation>
    <scope>NUCLEOTIDE SEQUENCE [LARGE SCALE GENOMIC DNA]</scope>
    <source>
        <strain evidence="1">WS_2</strain>
    </source>
</reference>
<comment type="caution">
    <text evidence="1">The sequence shown here is derived from an EMBL/GenBank/DDBJ whole genome shotgun (WGS) entry which is preliminary data.</text>
</comment>
<sequence>MQRLIVFLLFALAAWFGWKHWPDLVRHTPGHEAVVVNATGLTMERVRLTVDGQTFVKEELPNEQKAVFPFKVANDAAFQLEWEYKEKMGEMRWRGGMVPRGPMVQRHTMQVDGDNGVVYTANVK</sequence>
<evidence type="ECO:0000313" key="2">
    <source>
        <dbReference type="Proteomes" id="UP000317716"/>
    </source>
</evidence>
<evidence type="ECO:0000313" key="1">
    <source>
        <dbReference type="EMBL" id="TMQ57889.1"/>
    </source>
</evidence>
<accession>A0A538T2N2</accession>
<gene>
    <name evidence="1" type="ORF">E6K72_03190</name>
</gene>
<dbReference type="EMBL" id="VBOS01000100">
    <property type="protein sequence ID" value="TMQ57889.1"/>
    <property type="molecule type" value="Genomic_DNA"/>
</dbReference>
<name>A0A538T2N2_UNCEI</name>
<protein>
    <submittedName>
        <fullName evidence="1">Uncharacterized protein</fullName>
    </submittedName>
</protein>